<feature type="region of interest" description="Disordered" evidence="1">
    <location>
        <begin position="22"/>
        <end position="45"/>
    </location>
</feature>
<dbReference type="EMBL" id="CP126981">
    <property type="protein sequence ID" value="WIM87776.1"/>
    <property type="molecule type" value="Genomic_DNA"/>
</dbReference>
<evidence type="ECO:0000313" key="2">
    <source>
        <dbReference type="EMBL" id="WIM87776.1"/>
    </source>
</evidence>
<protein>
    <submittedName>
        <fullName evidence="2">Uncharacterized protein</fullName>
    </submittedName>
</protein>
<reference evidence="2 3" key="1">
    <citation type="journal article" date="2023" name="Microbiol. Resour. Announc.">
        <title>Complete Genome Sequence of Mycobacterium wuenschmanii, a novel Nontuberculous Mycobacterium Isolated from a captive population of Amazon Milk Frogs.</title>
        <authorList>
            <person name="Hicks J."/>
            <person name="Zeineldin M."/>
            <person name="Ward H."/>
            <person name="Wuenschmann A."/>
            <person name="Camp P."/>
            <person name="Farrell D."/>
            <person name="Lehman K."/>
            <person name="Thacker T."/>
            <person name="Cuthbert E."/>
        </authorList>
    </citation>
    <scope>NUCLEOTIDE SEQUENCE [LARGE SCALE GENOMIC DNA]</scope>
    <source>
        <strain evidence="2 3">Wuenschmanii</strain>
    </source>
</reference>
<keyword evidence="3" id="KW-1185">Reference proteome</keyword>
<dbReference type="RefSeq" id="WP_285187666.1">
    <property type="nucleotide sequence ID" value="NZ_CP126981.1"/>
</dbReference>
<name>A0ABY8VXF8_9MYCO</name>
<proteinExistence type="predicted"/>
<feature type="compositionally biased region" description="Basic and acidic residues" evidence="1">
    <location>
        <begin position="36"/>
        <end position="45"/>
    </location>
</feature>
<evidence type="ECO:0000313" key="3">
    <source>
        <dbReference type="Proteomes" id="UP001236585"/>
    </source>
</evidence>
<organism evidence="2 3">
    <name type="scientific">Candidatus Mycobacterium wuenschmannii</name>
    <dbReference type="NCBI Taxonomy" id="3027808"/>
    <lineage>
        <taxon>Bacteria</taxon>
        <taxon>Bacillati</taxon>
        <taxon>Actinomycetota</taxon>
        <taxon>Actinomycetes</taxon>
        <taxon>Mycobacteriales</taxon>
        <taxon>Mycobacteriaceae</taxon>
        <taxon>Mycobacterium</taxon>
    </lineage>
</organism>
<gene>
    <name evidence="2" type="ORF">PT015_23590</name>
</gene>
<sequence>MNYNKKSTAGIPQYSVRQGWVEGTRQQRVNNSPAVTERERVANGG</sequence>
<evidence type="ECO:0000256" key="1">
    <source>
        <dbReference type="SAM" id="MobiDB-lite"/>
    </source>
</evidence>
<accession>A0ABY8VXF8</accession>
<feature type="compositionally biased region" description="Polar residues" evidence="1">
    <location>
        <begin position="24"/>
        <end position="34"/>
    </location>
</feature>
<dbReference type="Proteomes" id="UP001236585">
    <property type="component" value="Chromosome"/>
</dbReference>